<evidence type="ECO:0000256" key="2">
    <source>
        <dbReference type="ARBA" id="ARBA00022448"/>
    </source>
</evidence>
<evidence type="ECO:0000313" key="9">
    <source>
        <dbReference type="EMBL" id="KAK1758919.1"/>
    </source>
</evidence>
<evidence type="ECO:0000256" key="7">
    <source>
        <dbReference type="SAM" id="Phobius"/>
    </source>
</evidence>
<feature type="transmembrane region" description="Helical" evidence="7">
    <location>
        <begin position="203"/>
        <end position="221"/>
    </location>
</feature>
<evidence type="ECO:0000313" key="10">
    <source>
        <dbReference type="Proteomes" id="UP001239445"/>
    </source>
</evidence>
<dbReference type="Gene3D" id="1.20.1250.20">
    <property type="entry name" value="MFS general substrate transporter like domains"/>
    <property type="match status" value="1"/>
</dbReference>
<dbReference type="PROSITE" id="PS50850">
    <property type="entry name" value="MFS"/>
    <property type="match status" value="1"/>
</dbReference>
<evidence type="ECO:0000256" key="1">
    <source>
        <dbReference type="ARBA" id="ARBA00004141"/>
    </source>
</evidence>
<evidence type="ECO:0000256" key="5">
    <source>
        <dbReference type="ARBA" id="ARBA00023136"/>
    </source>
</evidence>
<feature type="compositionally biased region" description="Polar residues" evidence="6">
    <location>
        <begin position="294"/>
        <end position="304"/>
    </location>
</feature>
<feature type="transmembrane region" description="Helical" evidence="7">
    <location>
        <begin position="509"/>
        <end position="530"/>
    </location>
</feature>
<feature type="transmembrane region" description="Helical" evidence="7">
    <location>
        <begin position="364"/>
        <end position="384"/>
    </location>
</feature>
<comment type="caution">
    <text evidence="9">The sequence shown here is derived from an EMBL/GenBank/DDBJ whole genome shotgun (WGS) entry which is preliminary data.</text>
</comment>
<feature type="region of interest" description="Disordered" evidence="6">
    <location>
        <begin position="289"/>
        <end position="309"/>
    </location>
</feature>
<feature type="transmembrane region" description="Helical" evidence="7">
    <location>
        <begin position="485"/>
        <end position="503"/>
    </location>
</feature>
<dbReference type="PANTHER" id="PTHR23502">
    <property type="entry name" value="MAJOR FACILITATOR SUPERFAMILY"/>
    <property type="match status" value="1"/>
</dbReference>
<feature type="transmembrane region" description="Helical" evidence="7">
    <location>
        <begin position="444"/>
        <end position="473"/>
    </location>
</feature>
<feature type="transmembrane region" description="Helical" evidence="7">
    <location>
        <begin position="419"/>
        <end position="438"/>
    </location>
</feature>
<dbReference type="PANTHER" id="PTHR23502:SF51">
    <property type="entry name" value="QUINIDINE RESISTANCE PROTEIN 1-RELATED"/>
    <property type="match status" value="1"/>
</dbReference>
<protein>
    <submittedName>
        <fullName evidence="9">Major facilitator superfamily domain-containing protein</fullName>
    </submittedName>
</protein>
<evidence type="ECO:0000256" key="4">
    <source>
        <dbReference type="ARBA" id="ARBA00022989"/>
    </source>
</evidence>
<reference evidence="9" key="1">
    <citation type="submission" date="2023-06" db="EMBL/GenBank/DDBJ databases">
        <title>Genome-scale phylogeny and comparative genomics of the fungal order Sordariales.</title>
        <authorList>
            <consortium name="Lawrence Berkeley National Laboratory"/>
            <person name="Hensen N."/>
            <person name="Bonometti L."/>
            <person name="Westerberg I."/>
            <person name="Brannstrom I.O."/>
            <person name="Guillou S."/>
            <person name="Cros-Aarteil S."/>
            <person name="Calhoun S."/>
            <person name="Haridas S."/>
            <person name="Kuo A."/>
            <person name="Mondo S."/>
            <person name="Pangilinan J."/>
            <person name="Riley R."/>
            <person name="Labutti K."/>
            <person name="Andreopoulos B."/>
            <person name="Lipzen A."/>
            <person name="Chen C."/>
            <person name="Yanf M."/>
            <person name="Daum C."/>
            <person name="Ng V."/>
            <person name="Clum A."/>
            <person name="Steindorff A."/>
            <person name="Ohm R."/>
            <person name="Martin F."/>
            <person name="Silar P."/>
            <person name="Natvig D."/>
            <person name="Lalanne C."/>
            <person name="Gautier V."/>
            <person name="Ament-Velasquez S.L."/>
            <person name="Kruys A."/>
            <person name="Hutchinson M.I."/>
            <person name="Powell A.J."/>
            <person name="Barry K."/>
            <person name="Miller A.N."/>
            <person name="Grigoriev I.V."/>
            <person name="Debuchy R."/>
            <person name="Gladieux P."/>
            <person name="Thoren M.H."/>
            <person name="Johannesson H."/>
        </authorList>
    </citation>
    <scope>NUCLEOTIDE SEQUENCE</scope>
    <source>
        <strain evidence="9">PSN4</strain>
    </source>
</reference>
<proteinExistence type="predicted"/>
<dbReference type="InterPro" id="IPR036259">
    <property type="entry name" value="MFS_trans_sf"/>
</dbReference>
<organism evidence="9 10">
    <name type="scientific">Echria macrotheca</name>
    <dbReference type="NCBI Taxonomy" id="438768"/>
    <lineage>
        <taxon>Eukaryota</taxon>
        <taxon>Fungi</taxon>
        <taxon>Dikarya</taxon>
        <taxon>Ascomycota</taxon>
        <taxon>Pezizomycotina</taxon>
        <taxon>Sordariomycetes</taxon>
        <taxon>Sordariomycetidae</taxon>
        <taxon>Sordariales</taxon>
        <taxon>Schizotheciaceae</taxon>
        <taxon>Echria</taxon>
    </lineage>
</organism>
<feature type="transmembrane region" description="Helical" evidence="7">
    <location>
        <begin position="169"/>
        <end position="191"/>
    </location>
</feature>
<feature type="transmembrane region" description="Helical" evidence="7">
    <location>
        <begin position="326"/>
        <end position="344"/>
    </location>
</feature>
<comment type="subcellular location">
    <subcellularLocation>
        <location evidence="1">Membrane</location>
        <topology evidence="1">Multi-pass membrane protein</topology>
    </subcellularLocation>
</comment>
<dbReference type="Pfam" id="PF07690">
    <property type="entry name" value="MFS_1"/>
    <property type="match status" value="1"/>
</dbReference>
<feature type="transmembrane region" description="Helical" evidence="7">
    <location>
        <begin position="145"/>
        <end position="163"/>
    </location>
</feature>
<feature type="region of interest" description="Disordered" evidence="6">
    <location>
        <begin position="1"/>
        <end position="60"/>
    </location>
</feature>
<dbReference type="SUPFAM" id="SSF103473">
    <property type="entry name" value="MFS general substrate transporter"/>
    <property type="match status" value="1"/>
</dbReference>
<accession>A0AAJ0BIJ0</accession>
<keyword evidence="4 7" id="KW-1133">Transmembrane helix</keyword>
<name>A0AAJ0BIJ0_9PEZI</name>
<keyword evidence="2" id="KW-0813">Transport</keyword>
<gene>
    <name evidence="9" type="ORF">QBC47DRAFT_96861</name>
</gene>
<feature type="domain" description="Major facilitator superfamily (MFS) profile" evidence="8">
    <location>
        <begin position="79"/>
        <end position="534"/>
    </location>
</feature>
<sequence length="554" mass="60044">MTDEQRNPSQTNLSPDTEKGFPSASPQDEGHAIDEGGANEPQHAGGVLGESQPGKALDTSDDDLPPIYSIYSLWEKRLIVLAASFSAFFSPLTAQIYLPALNALAEEFRVSNAQINLTVTTYMIFQGITPMFIGGFADTAGRRPAYAFCFIVYIAANIGLALSKNYASLLVIRCLQSAGSSTTVALCQAVVADIITSADRGQYIGITAIPVILAPSVGPVLGGVLSQYLGWRWIFWFLTIAASVNFILMLFFYPETCRRIVGDGSVRAHPIYRTVWQMIKDSYRRRQKTREALTRTSSTRSQKPPSLHIKAPNPLASLKLLFHKELSVLLGYSAVVFAGFYAIVTAMPSELAALYGYDNLQIGLMYLPSAGGSLAAAFIAGPAINANYRRHAARLGMQVDKQRQADLSKFPIERARLEVGMPMLALCVAVVVAWGWAIQFAAHVAVLCVLQFLLGMSLVGFNNTVNVLIVDIYPGKAGAAVAANNLTRCLVGAAATAVIVPMTNALGAGGAYTLIGGLYVVFLPGMFIVMRRGMRWRAELKAREEEKERRKAEP</sequence>
<dbReference type="GO" id="GO:0005886">
    <property type="term" value="C:plasma membrane"/>
    <property type="evidence" value="ECO:0007669"/>
    <property type="project" value="TreeGrafter"/>
</dbReference>
<keyword evidence="5 7" id="KW-0472">Membrane</keyword>
<evidence type="ECO:0000259" key="8">
    <source>
        <dbReference type="PROSITE" id="PS50850"/>
    </source>
</evidence>
<dbReference type="GO" id="GO:0022857">
    <property type="term" value="F:transmembrane transporter activity"/>
    <property type="evidence" value="ECO:0007669"/>
    <property type="project" value="InterPro"/>
</dbReference>
<dbReference type="InterPro" id="IPR020846">
    <property type="entry name" value="MFS_dom"/>
</dbReference>
<dbReference type="AlphaFoldDB" id="A0AAJ0BIJ0"/>
<feature type="transmembrane region" description="Helical" evidence="7">
    <location>
        <begin position="113"/>
        <end position="133"/>
    </location>
</feature>
<evidence type="ECO:0000256" key="3">
    <source>
        <dbReference type="ARBA" id="ARBA00022692"/>
    </source>
</evidence>
<feature type="transmembrane region" description="Helical" evidence="7">
    <location>
        <begin position="233"/>
        <end position="253"/>
    </location>
</feature>
<keyword evidence="10" id="KW-1185">Reference proteome</keyword>
<keyword evidence="3 7" id="KW-0812">Transmembrane</keyword>
<dbReference type="EMBL" id="MU839828">
    <property type="protein sequence ID" value="KAK1758919.1"/>
    <property type="molecule type" value="Genomic_DNA"/>
</dbReference>
<dbReference type="Proteomes" id="UP001239445">
    <property type="component" value="Unassembled WGS sequence"/>
</dbReference>
<dbReference type="FunFam" id="1.20.1720.10:FF:000009">
    <property type="entry name" value="MFS multidrug transporter"/>
    <property type="match status" value="1"/>
</dbReference>
<dbReference type="InterPro" id="IPR011701">
    <property type="entry name" value="MFS"/>
</dbReference>
<evidence type="ECO:0000256" key="6">
    <source>
        <dbReference type="SAM" id="MobiDB-lite"/>
    </source>
</evidence>
<feature type="transmembrane region" description="Helical" evidence="7">
    <location>
        <begin position="78"/>
        <end position="98"/>
    </location>
</feature>